<dbReference type="PANTHER" id="PTHR13037:SF24">
    <property type="entry name" value="POLYCOMB PROTEIN PCL-RELATED"/>
    <property type="match status" value="1"/>
</dbReference>
<dbReference type="InParanoid" id="A0A0G4GII9"/>
<feature type="compositionally biased region" description="Low complexity" evidence="3">
    <location>
        <begin position="1102"/>
        <end position="1117"/>
    </location>
</feature>
<feature type="compositionally biased region" description="Low complexity" evidence="3">
    <location>
        <begin position="1149"/>
        <end position="1169"/>
    </location>
</feature>
<feature type="compositionally biased region" description="Low complexity" evidence="3">
    <location>
        <begin position="1179"/>
        <end position="1202"/>
    </location>
</feature>
<feature type="compositionally biased region" description="Gly residues" evidence="3">
    <location>
        <begin position="889"/>
        <end position="900"/>
    </location>
</feature>
<evidence type="ECO:0000256" key="3">
    <source>
        <dbReference type="SAM" id="MobiDB-lite"/>
    </source>
</evidence>
<dbReference type="Gene3D" id="3.30.450.20">
    <property type="entry name" value="PAS domain"/>
    <property type="match status" value="1"/>
</dbReference>
<dbReference type="AlphaFoldDB" id="A0A0G4GII9"/>
<feature type="region of interest" description="Disordered" evidence="3">
    <location>
        <begin position="1147"/>
        <end position="1275"/>
    </location>
</feature>
<gene>
    <name evidence="4" type="ORF">Vbra_17887</name>
</gene>
<sequence length="1275" mass="135408">MTTQQRVRRAAASRHCYLLPHCSKAMLASALQNGVHHGGGNGEEITSCGSCQYKQQRIQDLQDEVLRLSNAYHNLTIQSVFTTPTASAAVAPPSMSVAVAVPPRASKLGLSRAATSVNADVDRASAIPAASVGCGVCAGGETASFSAGSGGEVDNDNEQEEQGFHGIIEDGMGMTMSMGGGTDVDGGKQGDGDAKETEREHEDDTYETVEEAVDTIRRLRAEMETMRGRLQYLERRETERSQEKRRQEKKLSSLLQAFAETVNISAWYCDTEDQATTYCHHSSKVYEALTGRSMPNDENTIQSFEDSLQYFQEPGRGELQMAWNKLRTEGCGYTLELGLERPDGQVRWFKCAGRMEKEGSNHHEAGLMWGFMMDTTEERKREGEKERFRGRLQRLADVTFDGWGLGDLQERVLIECSPSLNVLFGRRLEGTPIEQTLPSTVIQRIAADGYGRHLPVRLRRSDGEVFVAELNALVDSDDPALVFFAVRVVEDESTSPTPTLGPPPPLSIRSARTAVRGSRTSNSSNSSSNTNRQRPPQPPQQRAGSLGNHQPSPSPPPPPTRQETPPSPTAALPPLQAKRREGDSKPTRATGLAVVTGRRVLKESPSPSPSRGSRSPLEIARADLPAVLEEKKDDEAGDDVAVSPSPVRAAARPPSPLPSASFPFPAPAPSSTSADATNTAVSPTSTAAPVVLDGANEPPPNVSPVNGIPPSAGPAEQPNHRHQSRPLTLAPRYPSLCGSDKGDRGELSSPPPPVSPAHQELKGDRASFMLSPTSDDMIKNGVGVGVGGSNPQVRFGGPSSRPRAVPGAQTSFLARLAQASSAEATQAGGAVSMAVNGTSTGLSLAFPPPLPHQASRGCSQSPSSQANKRAEPDVVDTHPSPPHPHKGRGGLPNGPSYGVGGLMDAERTEEILAQGTASSPVRLEPFLREFQLLAGVVFDGWAVGDLQEGVIVNASPGLNTLFRRAVEGTQMAELFPPSVLTTIRSTGCARHLLVDLTRGDGTRLVADVNGVIDPDSMGSVFLTVSDLTDTYQDSHHQLHLNTAVTASSTSSVDRTHGGLTGVAGSGQPANMLSASAACPAIDEEERLSESVHSPRERERQMSTNTNASSSNNNQSTNVRPPRSFNNRDVLHLYFNELGDLYLKVKDRQPTASSPGPSSQASGSRSLRPPAGRRSRRFRGGSLSSRSSSGGASTGSSASSSLPTIFENVHEHDGEDGETNEHQKHHPAAKRHHHNHGLRPRGASAGAAAAAASSGGNGRHPEASSSFRDVGGGGKG</sequence>
<feature type="region of interest" description="Disordered" evidence="3">
    <location>
        <begin position="1045"/>
        <end position="1070"/>
    </location>
</feature>
<feature type="compositionally biased region" description="Low complexity" evidence="3">
    <location>
        <begin position="1241"/>
        <end position="1253"/>
    </location>
</feature>
<protein>
    <submittedName>
        <fullName evidence="4">Uncharacterized protein</fullName>
    </submittedName>
</protein>
<keyword evidence="1" id="KW-0945">Host-virus interaction</keyword>
<feature type="region of interest" description="Disordered" evidence="3">
    <location>
        <begin position="179"/>
        <end position="207"/>
    </location>
</feature>
<feature type="compositionally biased region" description="Basic and acidic residues" evidence="3">
    <location>
        <begin position="185"/>
        <end position="202"/>
    </location>
</feature>
<evidence type="ECO:0000313" key="5">
    <source>
        <dbReference type="Proteomes" id="UP000041254"/>
    </source>
</evidence>
<dbReference type="VEuPathDB" id="CryptoDB:Vbra_17887"/>
<organism evidence="4 5">
    <name type="scientific">Vitrella brassicaformis (strain CCMP3155)</name>
    <dbReference type="NCBI Taxonomy" id="1169540"/>
    <lineage>
        <taxon>Eukaryota</taxon>
        <taxon>Sar</taxon>
        <taxon>Alveolata</taxon>
        <taxon>Colpodellida</taxon>
        <taxon>Vitrellaceae</taxon>
        <taxon>Vitrella</taxon>
    </lineage>
</organism>
<evidence type="ECO:0000313" key="4">
    <source>
        <dbReference type="EMBL" id="CEM29651.1"/>
    </source>
</evidence>
<dbReference type="PANTHER" id="PTHR13037">
    <property type="entry name" value="FORMIN"/>
    <property type="match status" value="1"/>
</dbReference>
<feature type="region of interest" description="Disordered" evidence="3">
    <location>
        <begin position="491"/>
        <end position="805"/>
    </location>
</feature>
<keyword evidence="5" id="KW-1185">Reference proteome</keyword>
<feature type="compositionally biased region" description="Basic and acidic residues" evidence="3">
    <location>
        <begin position="1087"/>
        <end position="1100"/>
    </location>
</feature>
<evidence type="ECO:0000256" key="1">
    <source>
        <dbReference type="ARBA" id="ARBA00022581"/>
    </source>
</evidence>
<accession>A0A0G4GII9</accession>
<feature type="region of interest" description="Disordered" evidence="3">
    <location>
        <begin position="1083"/>
        <end position="1124"/>
    </location>
</feature>
<keyword evidence="2" id="KW-0175">Coiled coil</keyword>
<feature type="compositionally biased region" description="Low complexity" evidence="3">
    <location>
        <begin position="641"/>
        <end position="682"/>
    </location>
</feature>
<feature type="compositionally biased region" description="Polar residues" evidence="3">
    <location>
        <begin position="856"/>
        <end position="867"/>
    </location>
</feature>
<reference evidence="4 5" key="1">
    <citation type="submission" date="2014-11" db="EMBL/GenBank/DDBJ databases">
        <authorList>
            <person name="Zhu J."/>
            <person name="Qi W."/>
            <person name="Song R."/>
        </authorList>
    </citation>
    <scope>NUCLEOTIDE SEQUENCE [LARGE SCALE GENOMIC DNA]</scope>
</reference>
<proteinExistence type="predicted"/>
<feature type="coiled-coil region" evidence="2">
    <location>
        <begin position="209"/>
        <end position="236"/>
    </location>
</feature>
<dbReference type="EMBL" id="CDMY01000677">
    <property type="protein sequence ID" value="CEM29651.1"/>
    <property type="molecule type" value="Genomic_DNA"/>
</dbReference>
<name>A0A0G4GII9_VITBC</name>
<feature type="region of interest" description="Disordered" evidence="3">
    <location>
        <begin position="844"/>
        <end position="900"/>
    </location>
</feature>
<evidence type="ECO:0000256" key="2">
    <source>
        <dbReference type="SAM" id="Coils"/>
    </source>
</evidence>
<dbReference type="Proteomes" id="UP000041254">
    <property type="component" value="Unassembled WGS sequence"/>
</dbReference>
<feature type="compositionally biased region" description="Low complexity" evidence="3">
    <location>
        <begin position="518"/>
        <end position="534"/>
    </location>
</feature>
<feature type="compositionally biased region" description="Pro residues" evidence="3">
    <location>
        <begin position="552"/>
        <end position="568"/>
    </location>
</feature>
<feature type="compositionally biased region" description="Basic residues" evidence="3">
    <location>
        <begin position="1222"/>
        <end position="1238"/>
    </location>
</feature>